<comment type="caution">
    <text evidence="5">The sequence shown here is derived from an EMBL/GenBank/DDBJ whole genome shotgun (WGS) entry which is preliminary data.</text>
</comment>
<keyword evidence="3" id="KW-0732">Signal</keyword>
<keyword evidence="6" id="KW-1185">Reference proteome</keyword>
<evidence type="ECO:0000256" key="2">
    <source>
        <dbReference type="ARBA" id="ARBA00023136"/>
    </source>
</evidence>
<feature type="signal peptide" evidence="3">
    <location>
        <begin position="1"/>
        <end position="23"/>
    </location>
</feature>
<proteinExistence type="predicted"/>
<gene>
    <name evidence="5" type="ORF">C3K47_09555</name>
</gene>
<evidence type="ECO:0000256" key="3">
    <source>
        <dbReference type="SAM" id="SignalP"/>
    </source>
</evidence>
<evidence type="ECO:0000313" key="5">
    <source>
        <dbReference type="EMBL" id="POY36611.1"/>
    </source>
</evidence>
<accession>A0A2S5A1Z9</accession>
<dbReference type="GO" id="GO:0019867">
    <property type="term" value="C:outer membrane"/>
    <property type="evidence" value="ECO:0007669"/>
    <property type="project" value="InterPro"/>
</dbReference>
<name>A0A2S5A1Z9_9SPHI</name>
<reference evidence="5 6" key="1">
    <citation type="submission" date="2018-01" db="EMBL/GenBank/DDBJ databases">
        <authorList>
            <person name="Gaut B.S."/>
            <person name="Morton B.R."/>
            <person name="Clegg M.T."/>
            <person name="Duvall M.R."/>
        </authorList>
    </citation>
    <scope>NUCLEOTIDE SEQUENCE [LARGE SCALE GENOMIC DNA]</scope>
    <source>
        <strain evidence="5 6">HR-AV</strain>
    </source>
</reference>
<comment type="subcellular location">
    <subcellularLocation>
        <location evidence="1">Membrane</location>
    </subcellularLocation>
</comment>
<organism evidence="5 6">
    <name type="scientific">Solitalea longa</name>
    <dbReference type="NCBI Taxonomy" id="2079460"/>
    <lineage>
        <taxon>Bacteria</taxon>
        <taxon>Pseudomonadati</taxon>
        <taxon>Bacteroidota</taxon>
        <taxon>Sphingobacteriia</taxon>
        <taxon>Sphingobacteriales</taxon>
        <taxon>Sphingobacteriaceae</taxon>
        <taxon>Solitalea</taxon>
    </lineage>
</organism>
<feature type="chain" id="PRO_5015666425" description="Bacterial surface antigen (D15) domain-containing protein" evidence="3">
    <location>
        <begin position="24"/>
        <end position="363"/>
    </location>
</feature>
<dbReference type="RefSeq" id="WP_103788914.1">
    <property type="nucleotide sequence ID" value="NZ_PQVF01000006.1"/>
</dbReference>
<feature type="domain" description="Bacterial surface antigen (D15)" evidence="4">
    <location>
        <begin position="106"/>
        <end position="361"/>
    </location>
</feature>
<dbReference type="Proteomes" id="UP000236893">
    <property type="component" value="Unassembled WGS sequence"/>
</dbReference>
<dbReference type="Pfam" id="PF01103">
    <property type="entry name" value="Omp85"/>
    <property type="match status" value="1"/>
</dbReference>
<dbReference type="OrthoDB" id="9771071at2"/>
<evidence type="ECO:0000313" key="6">
    <source>
        <dbReference type="Proteomes" id="UP000236893"/>
    </source>
</evidence>
<keyword evidence="2" id="KW-0472">Membrane</keyword>
<dbReference type="EMBL" id="PQVF01000006">
    <property type="protein sequence ID" value="POY36611.1"/>
    <property type="molecule type" value="Genomic_DNA"/>
</dbReference>
<evidence type="ECO:0000256" key="1">
    <source>
        <dbReference type="ARBA" id="ARBA00004370"/>
    </source>
</evidence>
<sequence>MLKHLLCSQLVIALLTITQLAFAQTKSDSTKTKNKKVRFAAIPIINYNRTQGIIVGAMTSAFYKVNKNDTVSPVSNTGLMGIYTAENSWIVGVGQQLYLKQDKWRVRAYAVKGNVNYQYFNGEANNNAGQYEDYSNDVKMVVGQFQRKVYKRIYAGLYGEYNKTKTIFNAYNDSVDVQNMSNIGYVISQDSRDDVYFPTTGIFMNFKNQFYREWLGTDNNFIRYQLNYNQFFDVKNDKRHILIARANLNIATGSVPFQGQGIVSSDDIRGYSQGEFRGNQIYTVQSEYRWMFNNSRFGMVGFFGLASAVESFSDIFSSQLLPGGGAGVRFRLIPSMKINIGVDAGLGKNDYSITFRIGESFGR</sequence>
<dbReference type="Gene3D" id="2.40.160.50">
    <property type="entry name" value="membrane protein fhac: a member of the omp85/tpsb transporter family"/>
    <property type="match status" value="1"/>
</dbReference>
<protein>
    <recommendedName>
        <fullName evidence="4">Bacterial surface antigen (D15) domain-containing protein</fullName>
    </recommendedName>
</protein>
<dbReference type="InterPro" id="IPR000184">
    <property type="entry name" value="Bac_surfAg_D15"/>
</dbReference>
<evidence type="ECO:0000259" key="4">
    <source>
        <dbReference type="Pfam" id="PF01103"/>
    </source>
</evidence>
<dbReference type="AlphaFoldDB" id="A0A2S5A1Z9"/>